<evidence type="ECO:0000313" key="2">
    <source>
        <dbReference type="Proteomes" id="UP000829829"/>
    </source>
</evidence>
<dbReference type="Proteomes" id="UP000829829">
    <property type="component" value="Plasmid p2_LIP1512017"/>
</dbReference>
<dbReference type="EMBL" id="CP091960">
    <property type="protein sequence ID" value="UOG58910.1"/>
    <property type="molecule type" value="Genomic_DNA"/>
</dbReference>
<name>A0AAE9GGS7_9LEPT</name>
<dbReference type="AlphaFoldDB" id="A0AAE9GGS7"/>
<geneLocation type="plasmid" evidence="1 2">
    <name>p2_LIP1512017</name>
</geneLocation>
<sequence length="107" mass="11889">MNLGMKKIKSLCGLKVVGITLEIGDAGIEFFGGATLNIYNQFNLFGISFEEEEKIIGKKFESIIEEQKTIILNFESGISLHICMDDKCYTGPEAIVLQIPGETIIVW</sequence>
<dbReference type="RefSeq" id="WP_061245914.1">
    <property type="nucleotide sequence ID" value="NZ_CP091960.1"/>
</dbReference>
<protein>
    <submittedName>
        <fullName evidence="1">Uncharacterized protein</fullName>
    </submittedName>
</protein>
<keyword evidence="1" id="KW-0614">Plasmid</keyword>
<proteinExistence type="predicted"/>
<organism evidence="1 2">
    <name type="scientific">Leptospira noguchii</name>
    <dbReference type="NCBI Taxonomy" id="28182"/>
    <lineage>
        <taxon>Bacteria</taxon>
        <taxon>Pseudomonadati</taxon>
        <taxon>Spirochaetota</taxon>
        <taxon>Spirochaetia</taxon>
        <taxon>Leptospirales</taxon>
        <taxon>Leptospiraceae</taxon>
        <taxon>Leptospira</taxon>
    </lineage>
</organism>
<evidence type="ECO:0000313" key="1">
    <source>
        <dbReference type="EMBL" id="UOG58910.1"/>
    </source>
</evidence>
<gene>
    <name evidence="1" type="ORF">MAL03_20730</name>
</gene>
<accession>A0AAE9GGS7</accession>
<reference evidence="1" key="1">
    <citation type="submission" date="2022-02" db="EMBL/GenBank/DDBJ databases">
        <title>The genetically variable rfb locus in Leptospira is a mobile cassette and a molecular signature of serovar identity.</title>
        <authorList>
            <person name="Nieves C."/>
            <person name="Vincent A.T."/>
            <person name="Zarantonelli L."/>
            <person name="Picardeau M."/>
            <person name="Veyrier F.J."/>
            <person name="Buschiazzo A."/>
        </authorList>
    </citation>
    <scope>NUCLEOTIDE SEQUENCE</scope>
    <source>
        <strain evidence="1">IP1512017</strain>
        <plasmid evidence="1">p2_LIP1512017</plasmid>
    </source>
</reference>